<sequence length="679" mass="75264">MDSSSSASDQGSHSDFEDNDYELEEEVGDDDNFKNKKPNPLNSVLFQISIELTRKLSHSHRFQGFWFVNHNFGYRTVGFFLPLLFEFTLFETGMEEPVAVTSQKHDPAWKHCQMFKNGDKVQLKCIYCGKIFKGGGIHRIKEHLAGQKGNAATCLRVQPDVRLQMLESLNGVAVKKRKKQKLAEEISIYDSPVAAHSTETANNNNGPLSTEVVLLPLPETAEHEPDVFVNREDTSGVRKKKGRVRKAPDTSSYPCLLPAPPTNNSRKISSTVNMAVGRFFHNVGLPPEAVMSAHFQPMLDAIASQGPGVVGPTYHDLRGTVLRNLVHETRGEFDRCASAWTRTGCTVLADERKSFVNFFAYCPEGTVFLRSADVSHAPDSSDLIFELLRSAVEEVGSRNVLQVVTGSDEKYILAGKRLAELYPTLFWAPCAGKCIDQMLDDVAQIPSVNAVLEQAKSVSKYVYSSGPVLNMMRRYTFGVDLVDLGPTRCSTDFMTLKRMVGIRNHLQSMVTSEEWMESPYSKSPGGFSVLDTDKIMKETAAYHGGAGDFGRKMAIRARDTLLPSECVTGNKLPKAVDPISYEHINLVEDWVVDNNKDLCSEGSENTEWMAVDPPLGNVMSLGPQTDDVEALGAGFDDYEIFDRVKDGEENGEDKIEDQIGCSPAKFPLIKAEEEDADRG</sequence>
<feature type="region of interest" description="Disordered" evidence="5">
    <location>
        <begin position="235"/>
        <end position="264"/>
    </location>
</feature>
<reference evidence="8" key="1">
    <citation type="journal article" date="2019" name="Curr. Biol.">
        <title>Genome Sequence of Striga asiatica Provides Insight into the Evolution of Plant Parasitism.</title>
        <authorList>
            <person name="Yoshida S."/>
            <person name="Kim S."/>
            <person name="Wafula E.K."/>
            <person name="Tanskanen J."/>
            <person name="Kim Y.M."/>
            <person name="Honaas L."/>
            <person name="Yang Z."/>
            <person name="Spallek T."/>
            <person name="Conn C.E."/>
            <person name="Ichihashi Y."/>
            <person name="Cheong K."/>
            <person name="Cui S."/>
            <person name="Der J.P."/>
            <person name="Gundlach H."/>
            <person name="Jiao Y."/>
            <person name="Hori C."/>
            <person name="Ishida J.K."/>
            <person name="Kasahara H."/>
            <person name="Kiba T."/>
            <person name="Kim M.S."/>
            <person name="Koo N."/>
            <person name="Laohavisit A."/>
            <person name="Lee Y.H."/>
            <person name="Lumba S."/>
            <person name="McCourt P."/>
            <person name="Mortimer J.C."/>
            <person name="Mutuku J.M."/>
            <person name="Nomura T."/>
            <person name="Sasaki-Sekimoto Y."/>
            <person name="Seto Y."/>
            <person name="Wang Y."/>
            <person name="Wakatake T."/>
            <person name="Sakakibara H."/>
            <person name="Demura T."/>
            <person name="Yamaguchi S."/>
            <person name="Yoneyama K."/>
            <person name="Manabe R.I."/>
            <person name="Nelson D.C."/>
            <person name="Schulman A.H."/>
            <person name="Timko M.P."/>
            <person name="dePamphilis C.W."/>
            <person name="Choi D."/>
            <person name="Shirasu K."/>
        </authorList>
    </citation>
    <scope>NUCLEOTIDE SEQUENCE [LARGE SCALE GENOMIC DNA]</scope>
    <source>
        <strain evidence="8">cv. UVA1</strain>
    </source>
</reference>
<dbReference type="EMBL" id="BKCP01005195">
    <property type="protein sequence ID" value="GER36693.1"/>
    <property type="molecule type" value="Genomic_DNA"/>
</dbReference>
<keyword evidence="1" id="KW-0479">Metal-binding</keyword>
<keyword evidence="3" id="KW-0862">Zinc</keyword>
<feature type="compositionally biased region" description="Low complexity" evidence="5">
    <location>
        <begin position="1"/>
        <end position="13"/>
    </location>
</feature>
<evidence type="ECO:0000313" key="8">
    <source>
        <dbReference type="Proteomes" id="UP000325081"/>
    </source>
</evidence>
<evidence type="ECO:0000256" key="2">
    <source>
        <dbReference type="ARBA" id="ARBA00022771"/>
    </source>
</evidence>
<dbReference type="GO" id="GO:0003677">
    <property type="term" value="F:DNA binding"/>
    <property type="evidence" value="ECO:0007669"/>
    <property type="project" value="InterPro"/>
</dbReference>
<evidence type="ECO:0000313" key="7">
    <source>
        <dbReference type="EMBL" id="GER36693.1"/>
    </source>
</evidence>
<dbReference type="PROSITE" id="PS50808">
    <property type="entry name" value="ZF_BED"/>
    <property type="match status" value="1"/>
</dbReference>
<name>A0A5A7PUZ8_STRAF</name>
<dbReference type="PANTHER" id="PTHR32166">
    <property type="entry name" value="OSJNBA0013A04.12 PROTEIN"/>
    <property type="match status" value="1"/>
</dbReference>
<keyword evidence="2 4" id="KW-0863">Zinc-finger</keyword>
<dbReference type="Pfam" id="PF02892">
    <property type="entry name" value="zf-BED"/>
    <property type="match status" value="1"/>
</dbReference>
<dbReference type="GO" id="GO:0008270">
    <property type="term" value="F:zinc ion binding"/>
    <property type="evidence" value="ECO:0007669"/>
    <property type="project" value="UniProtKB-KW"/>
</dbReference>
<protein>
    <submittedName>
        <fullName evidence="7">HAT transposon superfamily</fullName>
    </submittedName>
</protein>
<dbReference type="Pfam" id="PF04937">
    <property type="entry name" value="DUF659"/>
    <property type="match status" value="1"/>
</dbReference>
<evidence type="ECO:0000256" key="1">
    <source>
        <dbReference type="ARBA" id="ARBA00022723"/>
    </source>
</evidence>
<evidence type="ECO:0000259" key="6">
    <source>
        <dbReference type="PROSITE" id="PS50808"/>
    </source>
</evidence>
<evidence type="ECO:0000256" key="4">
    <source>
        <dbReference type="PROSITE-ProRule" id="PRU00027"/>
    </source>
</evidence>
<dbReference type="AlphaFoldDB" id="A0A5A7PUZ8"/>
<dbReference type="OrthoDB" id="645489at2759"/>
<keyword evidence="8" id="KW-1185">Reference proteome</keyword>
<dbReference type="InterPro" id="IPR003656">
    <property type="entry name" value="Znf_BED"/>
</dbReference>
<dbReference type="PANTHER" id="PTHR32166:SF88">
    <property type="entry name" value="HAT TRANSPOSON SUPERFAMILY"/>
    <property type="match status" value="1"/>
</dbReference>
<feature type="domain" description="BED-type" evidence="6">
    <location>
        <begin position="103"/>
        <end position="161"/>
    </location>
</feature>
<proteinExistence type="predicted"/>
<gene>
    <name evidence="7" type="ORF">STAS_13049</name>
</gene>
<organism evidence="7 8">
    <name type="scientific">Striga asiatica</name>
    <name type="common">Asiatic witchweed</name>
    <name type="synonym">Buchnera asiatica</name>
    <dbReference type="NCBI Taxonomy" id="4170"/>
    <lineage>
        <taxon>Eukaryota</taxon>
        <taxon>Viridiplantae</taxon>
        <taxon>Streptophyta</taxon>
        <taxon>Embryophyta</taxon>
        <taxon>Tracheophyta</taxon>
        <taxon>Spermatophyta</taxon>
        <taxon>Magnoliopsida</taxon>
        <taxon>eudicotyledons</taxon>
        <taxon>Gunneridae</taxon>
        <taxon>Pentapetalae</taxon>
        <taxon>asterids</taxon>
        <taxon>lamiids</taxon>
        <taxon>Lamiales</taxon>
        <taxon>Orobanchaceae</taxon>
        <taxon>Buchnereae</taxon>
        <taxon>Striga</taxon>
    </lineage>
</organism>
<comment type="caution">
    <text evidence="7">The sequence shown here is derived from an EMBL/GenBank/DDBJ whole genome shotgun (WGS) entry which is preliminary data.</text>
</comment>
<accession>A0A5A7PUZ8</accession>
<evidence type="ECO:0000256" key="5">
    <source>
        <dbReference type="SAM" id="MobiDB-lite"/>
    </source>
</evidence>
<feature type="region of interest" description="Disordered" evidence="5">
    <location>
        <begin position="1"/>
        <end position="21"/>
    </location>
</feature>
<dbReference type="InterPro" id="IPR007021">
    <property type="entry name" value="DUF659"/>
</dbReference>
<evidence type="ECO:0000256" key="3">
    <source>
        <dbReference type="ARBA" id="ARBA00022833"/>
    </source>
</evidence>
<dbReference type="Proteomes" id="UP000325081">
    <property type="component" value="Unassembled WGS sequence"/>
</dbReference>